<reference evidence="14" key="1">
    <citation type="journal article" date="2019" name="Int. J. Syst. Evol. Microbiol.">
        <title>The Global Catalogue of Microorganisms (GCM) 10K type strain sequencing project: providing services to taxonomists for standard genome sequencing and annotation.</title>
        <authorList>
            <consortium name="The Broad Institute Genomics Platform"/>
            <consortium name="The Broad Institute Genome Sequencing Center for Infectious Disease"/>
            <person name="Wu L."/>
            <person name="Ma J."/>
        </authorList>
    </citation>
    <scope>NUCLEOTIDE SEQUENCE [LARGE SCALE GENOMIC DNA]</scope>
    <source>
        <strain evidence="14">KCTC 42087</strain>
    </source>
</reference>
<gene>
    <name evidence="13" type="ORF">ACFPZN_19015</name>
</gene>
<dbReference type="Proteomes" id="UP001596074">
    <property type="component" value="Unassembled WGS sequence"/>
</dbReference>
<evidence type="ECO:0000256" key="2">
    <source>
        <dbReference type="ARBA" id="ARBA00004948"/>
    </source>
</evidence>
<evidence type="ECO:0000256" key="9">
    <source>
        <dbReference type="ARBA" id="ARBA00023004"/>
    </source>
</evidence>
<protein>
    <recommendedName>
        <fullName evidence="10">Thiamine pyrimidine synthase</fullName>
    </recommendedName>
</protein>
<proteinExistence type="inferred from homology"/>
<evidence type="ECO:0000256" key="7">
    <source>
        <dbReference type="ARBA" id="ARBA00022898"/>
    </source>
</evidence>
<evidence type="ECO:0000256" key="6">
    <source>
        <dbReference type="ARBA" id="ARBA00022723"/>
    </source>
</evidence>
<evidence type="ECO:0000256" key="8">
    <source>
        <dbReference type="ARBA" id="ARBA00022977"/>
    </source>
</evidence>
<dbReference type="RefSeq" id="WP_378283341.1">
    <property type="nucleotide sequence ID" value="NZ_JBHSON010000024.1"/>
</dbReference>
<comment type="catalytic activity">
    <reaction evidence="11">
        <text>N(6)-(pyridoxal phosphate)-L-lysyl-[4-amino-5-hydroxymethyl-2-methylpyrimidine phosphate synthase] + L-histidyl-[4-amino-5-hydroxymethyl-2-methylpyrimidine phosphate synthase] + 2 Fe(3+) + 4 H2O = L-lysyl-[4-amino-5-hydroxymethyl-2-methylpyrimidine phosphate synthase] + (2S)-2-amino-5-hydroxy-4-oxopentanoyl-[4-amino-5-hydroxymethyl-2-methylpyrimidine phosphate synthase] + 4-amino-2-methyl-5-(phosphooxymethyl)pyrimidine + 3-oxopropanoate + 2 Fe(2+) + 2 H(+)</text>
        <dbReference type="Rhea" id="RHEA:65756"/>
        <dbReference type="Rhea" id="RHEA-COMP:16892"/>
        <dbReference type="Rhea" id="RHEA-COMP:16893"/>
        <dbReference type="Rhea" id="RHEA-COMP:16894"/>
        <dbReference type="Rhea" id="RHEA-COMP:16895"/>
        <dbReference type="ChEBI" id="CHEBI:15377"/>
        <dbReference type="ChEBI" id="CHEBI:15378"/>
        <dbReference type="ChEBI" id="CHEBI:29033"/>
        <dbReference type="ChEBI" id="CHEBI:29034"/>
        <dbReference type="ChEBI" id="CHEBI:29969"/>
        <dbReference type="ChEBI" id="CHEBI:29979"/>
        <dbReference type="ChEBI" id="CHEBI:33190"/>
        <dbReference type="ChEBI" id="CHEBI:58354"/>
        <dbReference type="ChEBI" id="CHEBI:143915"/>
        <dbReference type="ChEBI" id="CHEBI:157692"/>
    </reaction>
    <physiologicalReaction direction="left-to-right" evidence="11">
        <dbReference type="Rhea" id="RHEA:65757"/>
    </physiologicalReaction>
</comment>
<dbReference type="PANTHER" id="PTHR31528">
    <property type="entry name" value="4-AMINO-5-HYDROXYMETHYL-2-METHYLPYRIMIDINE PHOSPHATE SYNTHASE THI11-RELATED"/>
    <property type="match status" value="1"/>
</dbReference>
<comment type="function">
    <text evidence="1">Responsible for the formation of the pyrimidine heterocycle in the thiamine biosynthesis pathway. Catalyzes the formation of hydroxymethylpyrimidine phosphate (HMP-P) from histidine and pyridoxal phosphate (PLP). The protein uses PLP and the active site histidine to form HMP-P, generating an inactive enzyme. The enzyme can only undergo a single turnover, which suggests it is a suicide enzyme.</text>
</comment>
<keyword evidence="6" id="KW-0479">Metal-binding</keyword>
<keyword evidence="8" id="KW-0784">Thiamine biosynthesis</keyword>
<dbReference type="PANTHER" id="PTHR31528:SF1">
    <property type="entry name" value="4-AMINO-5-HYDROXYMETHYL-2-METHYLPYRIMIDINE PHOSPHATE SYNTHASE THI11-RELATED"/>
    <property type="match status" value="1"/>
</dbReference>
<comment type="caution">
    <text evidence="13">The sequence shown here is derived from an EMBL/GenBank/DDBJ whole genome shotgun (WGS) entry which is preliminary data.</text>
</comment>
<evidence type="ECO:0000256" key="4">
    <source>
        <dbReference type="ARBA" id="ARBA00011738"/>
    </source>
</evidence>
<comment type="similarity">
    <text evidence="3">Belongs to the NMT1/THI5 family.</text>
</comment>
<dbReference type="Pfam" id="PF09084">
    <property type="entry name" value="NMT1"/>
    <property type="match status" value="1"/>
</dbReference>
<name>A0ABW0ZZJ0_9ACTN</name>
<keyword evidence="7" id="KW-0663">Pyridoxal phosphate</keyword>
<evidence type="ECO:0000256" key="10">
    <source>
        <dbReference type="ARBA" id="ARBA00033171"/>
    </source>
</evidence>
<evidence type="ECO:0000313" key="13">
    <source>
        <dbReference type="EMBL" id="MFC5747723.1"/>
    </source>
</evidence>
<evidence type="ECO:0000256" key="3">
    <source>
        <dbReference type="ARBA" id="ARBA00009406"/>
    </source>
</evidence>
<dbReference type="InterPro" id="IPR006311">
    <property type="entry name" value="TAT_signal"/>
</dbReference>
<keyword evidence="9" id="KW-0408">Iron</keyword>
<comment type="pathway">
    <text evidence="2">Cofactor biosynthesis; thiamine diphosphate biosynthesis.</text>
</comment>
<keyword evidence="14" id="KW-1185">Reference proteome</keyword>
<evidence type="ECO:0000259" key="12">
    <source>
        <dbReference type="Pfam" id="PF09084"/>
    </source>
</evidence>
<comment type="subunit">
    <text evidence="4">Homodimer.</text>
</comment>
<dbReference type="PROSITE" id="PS51318">
    <property type="entry name" value="TAT"/>
    <property type="match status" value="1"/>
</dbReference>
<dbReference type="SUPFAM" id="SSF53850">
    <property type="entry name" value="Periplasmic binding protein-like II"/>
    <property type="match status" value="1"/>
</dbReference>
<evidence type="ECO:0000256" key="11">
    <source>
        <dbReference type="ARBA" id="ARBA00048179"/>
    </source>
</evidence>
<dbReference type="EMBL" id="JBHSON010000024">
    <property type="protein sequence ID" value="MFC5747723.1"/>
    <property type="molecule type" value="Genomic_DNA"/>
</dbReference>
<evidence type="ECO:0000313" key="14">
    <source>
        <dbReference type="Proteomes" id="UP001596074"/>
    </source>
</evidence>
<dbReference type="InterPro" id="IPR027939">
    <property type="entry name" value="NMT1/THI5"/>
</dbReference>
<organism evidence="13 14">
    <name type="scientific">Actinomadura rugatobispora</name>
    <dbReference type="NCBI Taxonomy" id="1994"/>
    <lineage>
        <taxon>Bacteria</taxon>
        <taxon>Bacillati</taxon>
        <taxon>Actinomycetota</taxon>
        <taxon>Actinomycetes</taxon>
        <taxon>Streptosporangiales</taxon>
        <taxon>Thermomonosporaceae</taxon>
        <taxon>Actinomadura</taxon>
    </lineage>
</organism>
<accession>A0ABW0ZZJ0</accession>
<dbReference type="InterPro" id="IPR015168">
    <property type="entry name" value="SsuA/THI5"/>
</dbReference>
<keyword evidence="5" id="KW-0808">Transferase</keyword>
<evidence type="ECO:0000256" key="5">
    <source>
        <dbReference type="ARBA" id="ARBA00022679"/>
    </source>
</evidence>
<evidence type="ECO:0000256" key="1">
    <source>
        <dbReference type="ARBA" id="ARBA00003469"/>
    </source>
</evidence>
<sequence length="355" mass="37854">MTAHDLDRRRFLVRGSLLGGLAVAAPGVLSGCVSGGTGGDASGAAGFGVASQRLAWLKNTQFAGSFLADKNGYYKQEGFARAELVAGGPTAPPIESDVLTRTFAGVSQVPTVAKAIDQGAPLKIIGAVYHRYAGCVMSMGDKPIRRPEDLYGKTIGCASSSEAIWRNFLAALRLDTSRIRTVPVQGDPIGMTKGEIDGYMGYINNQVIELRAKGFEIATMLLADVGFPLVGQTYLTTQENLDKNRDKVKAFLKAEIRGWRDVLADPQRATDVTVNEYGKDLTLNPTTTLAACKQGNDLIRDGKKGQQIIAVSDAEAENNVKAVNAGGLKLTAGRMFDLGPVREVYKENPDLALDA</sequence>
<feature type="domain" description="SsuA/THI5-like" evidence="12">
    <location>
        <begin position="59"/>
        <end position="269"/>
    </location>
</feature>
<dbReference type="Gene3D" id="3.40.190.10">
    <property type="entry name" value="Periplasmic binding protein-like II"/>
    <property type="match status" value="2"/>
</dbReference>